<comment type="caution">
    <text evidence="9">The sequence shown here is derived from an EMBL/GenBank/DDBJ whole genome shotgun (WGS) entry which is preliminary data.</text>
</comment>
<dbReference type="STRING" id="299467.A0A443SG46"/>
<reference evidence="9 10" key="1">
    <citation type="journal article" date="2018" name="Gigascience">
        <title>Genomes of trombidid mites reveal novel predicted allergens and laterally-transferred genes associated with secondary metabolism.</title>
        <authorList>
            <person name="Dong X."/>
            <person name="Chaisiri K."/>
            <person name="Xia D."/>
            <person name="Armstrong S.D."/>
            <person name="Fang Y."/>
            <person name="Donnelly M.J."/>
            <person name="Kadowaki T."/>
            <person name="McGarry J.W."/>
            <person name="Darby A.C."/>
            <person name="Makepeace B.L."/>
        </authorList>
    </citation>
    <scope>NUCLEOTIDE SEQUENCE [LARGE SCALE GENOMIC DNA]</scope>
    <source>
        <strain evidence="9">UoL-UT</strain>
    </source>
</reference>
<dbReference type="Pfam" id="PF01565">
    <property type="entry name" value="FAD_binding_4"/>
    <property type="match status" value="1"/>
</dbReference>
<keyword evidence="10" id="KW-1185">Reference proteome</keyword>
<sequence>MLQLNNFLWSNYGYGVVSGTCGDVGVSGLAMGGGFGYLTRKYGFLVDQIVSAEIVTANGKQLSVNEKQNKDLFWAIRGAGAAGFGVVTQFTLKAFPATETFVWARLKYSLNDLSLLLNLWQQIMKFRNCSTVGLHIERDNFPYGVDYIGINFVIVEQEEDNKQLETLQYFLPNIT</sequence>
<dbReference type="EMBL" id="NCKV01002724">
    <property type="protein sequence ID" value="RWS26475.1"/>
    <property type="molecule type" value="Genomic_DNA"/>
</dbReference>
<dbReference type="PROSITE" id="PS51387">
    <property type="entry name" value="FAD_PCMH"/>
    <property type="match status" value="1"/>
</dbReference>
<comment type="similarity">
    <text evidence="3">Belongs to the oxygen-dependent FAD-linked oxidoreductase family.</text>
</comment>
<evidence type="ECO:0000313" key="9">
    <source>
        <dbReference type="EMBL" id="RWS26475.1"/>
    </source>
</evidence>
<keyword evidence="5" id="KW-0274">FAD</keyword>
<protein>
    <submittedName>
        <fullName evidence="9">Lipoprotein-like protein</fullName>
    </submittedName>
</protein>
<dbReference type="OrthoDB" id="415825at2759"/>
<keyword evidence="6" id="KW-0560">Oxidoreductase</keyword>
<dbReference type="PANTHER" id="PTHR42973:SF39">
    <property type="entry name" value="FAD-BINDING PCMH-TYPE DOMAIN-CONTAINING PROTEIN"/>
    <property type="match status" value="1"/>
</dbReference>
<dbReference type="InterPro" id="IPR006094">
    <property type="entry name" value="Oxid_FAD_bind_N"/>
</dbReference>
<dbReference type="GO" id="GO:0071949">
    <property type="term" value="F:FAD binding"/>
    <property type="evidence" value="ECO:0007669"/>
    <property type="project" value="InterPro"/>
</dbReference>
<dbReference type="InterPro" id="IPR016169">
    <property type="entry name" value="FAD-bd_PCMH_sub2"/>
</dbReference>
<comment type="cofactor">
    <cofactor evidence="1">
        <name>FAD</name>
        <dbReference type="ChEBI" id="CHEBI:57692"/>
    </cofactor>
</comment>
<dbReference type="Gene3D" id="3.40.462.20">
    <property type="match status" value="1"/>
</dbReference>
<dbReference type="GO" id="GO:0005777">
    <property type="term" value="C:peroxisome"/>
    <property type="evidence" value="ECO:0007669"/>
    <property type="project" value="UniProtKB-SubCell"/>
</dbReference>
<dbReference type="VEuPathDB" id="VectorBase:LDEU005565"/>
<feature type="domain" description="FAD-binding PCMH-type" evidence="8">
    <location>
        <begin position="1"/>
        <end position="97"/>
    </location>
</feature>
<feature type="non-terminal residue" evidence="9">
    <location>
        <position position="175"/>
    </location>
</feature>
<dbReference type="PANTHER" id="PTHR42973">
    <property type="entry name" value="BINDING OXIDOREDUCTASE, PUTATIVE (AFU_ORTHOLOGUE AFUA_1G17690)-RELATED"/>
    <property type="match status" value="1"/>
</dbReference>
<accession>A0A443SG46</accession>
<comment type="subcellular location">
    <subcellularLocation>
        <location evidence="2">Peroxisome</location>
    </subcellularLocation>
</comment>
<dbReference type="Gene3D" id="3.30.465.10">
    <property type="match status" value="1"/>
</dbReference>
<keyword evidence="4" id="KW-0285">Flavoprotein</keyword>
<dbReference type="SUPFAM" id="SSF56176">
    <property type="entry name" value="FAD-binding/transporter-associated domain-like"/>
    <property type="match status" value="1"/>
</dbReference>
<organism evidence="9 10">
    <name type="scientific">Leptotrombidium deliense</name>
    <dbReference type="NCBI Taxonomy" id="299467"/>
    <lineage>
        <taxon>Eukaryota</taxon>
        <taxon>Metazoa</taxon>
        <taxon>Ecdysozoa</taxon>
        <taxon>Arthropoda</taxon>
        <taxon>Chelicerata</taxon>
        <taxon>Arachnida</taxon>
        <taxon>Acari</taxon>
        <taxon>Acariformes</taxon>
        <taxon>Trombidiformes</taxon>
        <taxon>Prostigmata</taxon>
        <taxon>Anystina</taxon>
        <taxon>Parasitengona</taxon>
        <taxon>Trombiculoidea</taxon>
        <taxon>Trombiculidae</taxon>
        <taxon>Leptotrombidium</taxon>
    </lineage>
</organism>
<dbReference type="Proteomes" id="UP000288716">
    <property type="component" value="Unassembled WGS sequence"/>
</dbReference>
<dbReference type="InterPro" id="IPR050416">
    <property type="entry name" value="FAD-linked_Oxidoreductase"/>
</dbReference>
<evidence type="ECO:0000313" key="10">
    <source>
        <dbReference type="Proteomes" id="UP000288716"/>
    </source>
</evidence>
<gene>
    <name evidence="9" type="ORF">B4U80_12970</name>
</gene>
<evidence type="ECO:0000259" key="8">
    <source>
        <dbReference type="PROSITE" id="PS51387"/>
    </source>
</evidence>
<keyword evidence="9" id="KW-0449">Lipoprotein</keyword>
<dbReference type="GO" id="GO:0016491">
    <property type="term" value="F:oxidoreductase activity"/>
    <property type="evidence" value="ECO:0007669"/>
    <property type="project" value="UniProtKB-KW"/>
</dbReference>
<evidence type="ECO:0000256" key="3">
    <source>
        <dbReference type="ARBA" id="ARBA00005466"/>
    </source>
</evidence>
<evidence type="ECO:0000256" key="2">
    <source>
        <dbReference type="ARBA" id="ARBA00004275"/>
    </source>
</evidence>
<keyword evidence="7" id="KW-0576">Peroxisome</keyword>
<evidence type="ECO:0000256" key="1">
    <source>
        <dbReference type="ARBA" id="ARBA00001974"/>
    </source>
</evidence>
<name>A0A443SG46_9ACAR</name>
<proteinExistence type="inferred from homology"/>
<dbReference type="InterPro" id="IPR016166">
    <property type="entry name" value="FAD-bd_PCMH"/>
</dbReference>
<evidence type="ECO:0000256" key="5">
    <source>
        <dbReference type="ARBA" id="ARBA00022827"/>
    </source>
</evidence>
<evidence type="ECO:0000256" key="4">
    <source>
        <dbReference type="ARBA" id="ARBA00022630"/>
    </source>
</evidence>
<dbReference type="InterPro" id="IPR036318">
    <property type="entry name" value="FAD-bd_PCMH-like_sf"/>
</dbReference>
<evidence type="ECO:0000256" key="6">
    <source>
        <dbReference type="ARBA" id="ARBA00023002"/>
    </source>
</evidence>
<evidence type="ECO:0000256" key="7">
    <source>
        <dbReference type="ARBA" id="ARBA00023140"/>
    </source>
</evidence>
<dbReference type="AlphaFoldDB" id="A0A443SG46"/>